<dbReference type="EMBL" id="ML208264">
    <property type="protein sequence ID" value="TFK75135.1"/>
    <property type="molecule type" value="Genomic_DNA"/>
</dbReference>
<sequence>MGKPLEGRIPNQSVLCPGFAILYPTSLRLSGALVADVLVTFSLHFVSNCPVDKCGRLHRLIDQFEIPEPATRVPLTLRSFALELLPPILVHYAIAYLVLIPNTFALRIGLLPIALWANLRGATRVDISFNDPRLVYFNQGLVLCHIVLAMRNIAWSFVLKPFKRDKLKPTHAPNEHAHEQGESPGIDALDLIINLRGIGWDWSRGLRLPPETRRTNSMKSFTISTFTSLVSHILVFDLIHYAVQWFSPDTIGSPLGGSIYDMTLPLSIRIPRATIITTLSGLAVYSAIQIAYDFSTLVGLHIFGQHPTQWPPLFETPWLATSLTEFWAKRWHQLFRDSFISMGAKPMSLIAGRAGSVVGAFLVSGVLHDGGMWGMGNGTEFSSVGGFFIIQGLGIVLEGLLRKITGHRVGGFFGWVWNTTWVIGWGHLLIDAWARRGLMGSVFIPDQYRLPALLFGSLSRTSR</sequence>
<reference evidence="1 2" key="1">
    <citation type="journal article" date="2019" name="Nat. Ecol. Evol.">
        <title>Megaphylogeny resolves global patterns of mushroom evolution.</title>
        <authorList>
            <person name="Varga T."/>
            <person name="Krizsan K."/>
            <person name="Foldi C."/>
            <person name="Dima B."/>
            <person name="Sanchez-Garcia M."/>
            <person name="Sanchez-Ramirez S."/>
            <person name="Szollosi G.J."/>
            <person name="Szarkandi J.G."/>
            <person name="Papp V."/>
            <person name="Albert L."/>
            <person name="Andreopoulos W."/>
            <person name="Angelini C."/>
            <person name="Antonin V."/>
            <person name="Barry K.W."/>
            <person name="Bougher N.L."/>
            <person name="Buchanan P."/>
            <person name="Buyck B."/>
            <person name="Bense V."/>
            <person name="Catcheside P."/>
            <person name="Chovatia M."/>
            <person name="Cooper J."/>
            <person name="Damon W."/>
            <person name="Desjardin D."/>
            <person name="Finy P."/>
            <person name="Geml J."/>
            <person name="Haridas S."/>
            <person name="Hughes K."/>
            <person name="Justo A."/>
            <person name="Karasinski D."/>
            <person name="Kautmanova I."/>
            <person name="Kiss B."/>
            <person name="Kocsube S."/>
            <person name="Kotiranta H."/>
            <person name="LaButti K.M."/>
            <person name="Lechner B.E."/>
            <person name="Liimatainen K."/>
            <person name="Lipzen A."/>
            <person name="Lukacs Z."/>
            <person name="Mihaltcheva S."/>
            <person name="Morgado L.N."/>
            <person name="Niskanen T."/>
            <person name="Noordeloos M.E."/>
            <person name="Ohm R.A."/>
            <person name="Ortiz-Santana B."/>
            <person name="Ovrebo C."/>
            <person name="Racz N."/>
            <person name="Riley R."/>
            <person name="Savchenko A."/>
            <person name="Shiryaev A."/>
            <person name="Soop K."/>
            <person name="Spirin V."/>
            <person name="Szebenyi C."/>
            <person name="Tomsovsky M."/>
            <person name="Tulloss R.E."/>
            <person name="Uehling J."/>
            <person name="Grigoriev I.V."/>
            <person name="Vagvolgyi C."/>
            <person name="Papp T."/>
            <person name="Martin F.M."/>
            <person name="Miettinen O."/>
            <person name="Hibbett D.S."/>
            <person name="Nagy L.G."/>
        </authorList>
    </citation>
    <scope>NUCLEOTIDE SEQUENCE [LARGE SCALE GENOMIC DNA]</scope>
    <source>
        <strain evidence="1 2">NL-1719</strain>
    </source>
</reference>
<evidence type="ECO:0000313" key="1">
    <source>
        <dbReference type="EMBL" id="TFK75135.1"/>
    </source>
</evidence>
<gene>
    <name evidence="1" type="ORF">BDN72DRAFT_758403</name>
</gene>
<name>A0ACD3BBB4_9AGAR</name>
<protein>
    <submittedName>
        <fullName evidence="1">Uncharacterized protein</fullName>
    </submittedName>
</protein>
<proteinExistence type="predicted"/>
<organism evidence="1 2">
    <name type="scientific">Pluteus cervinus</name>
    <dbReference type="NCBI Taxonomy" id="181527"/>
    <lineage>
        <taxon>Eukaryota</taxon>
        <taxon>Fungi</taxon>
        <taxon>Dikarya</taxon>
        <taxon>Basidiomycota</taxon>
        <taxon>Agaricomycotina</taxon>
        <taxon>Agaricomycetes</taxon>
        <taxon>Agaricomycetidae</taxon>
        <taxon>Agaricales</taxon>
        <taxon>Pluteineae</taxon>
        <taxon>Pluteaceae</taxon>
        <taxon>Pluteus</taxon>
    </lineage>
</organism>
<accession>A0ACD3BBB4</accession>
<keyword evidence="2" id="KW-1185">Reference proteome</keyword>
<dbReference type="Proteomes" id="UP000308600">
    <property type="component" value="Unassembled WGS sequence"/>
</dbReference>
<evidence type="ECO:0000313" key="2">
    <source>
        <dbReference type="Proteomes" id="UP000308600"/>
    </source>
</evidence>